<dbReference type="PANTHER" id="PTHR10815:SF5">
    <property type="entry name" value="METHYLATED-DNA--PROTEIN-CYSTEINE METHYLTRANSFERASE"/>
    <property type="match status" value="1"/>
</dbReference>
<gene>
    <name evidence="11" type="ORF">LRP49_00240</name>
</gene>
<keyword evidence="3 8" id="KW-0489">Methyltransferase</keyword>
<accession>A0ABT5QF55</accession>
<dbReference type="InterPro" id="IPR014048">
    <property type="entry name" value="MethylDNA_cys_MeTrfase_DNA-bd"/>
</dbReference>
<dbReference type="InterPro" id="IPR036217">
    <property type="entry name" value="MethylDNA_cys_MeTrfase_DNAb"/>
</dbReference>
<dbReference type="GO" id="GO:0032259">
    <property type="term" value="P:methylation"/>
    <property type="evidence" value="ECO:0007669"/>
    <property type="project" value="UniProtKB-KW"/>
</dbReference>
<dbReference type="InterPro" id="IPR008332">
    <property type="entry name" value="MethylG_MeTrfase_N"/>
</dbReference>
<proteinExistence type="inferred from homology"/>
<organism evidence="11 12">
    <name type="scientific">Enterovibrio qingdaonensis</name>
    <dbReference type="NCBI Taxonomy" id="2899818"/>
    <lineage>
        <taxon>Bacteria</taxon>
        <taxon>Pseudomonadati</taxon>
        <taxon>Pseudomonadota</taxon>
        <taxon>Gammaproteobacteria</taxon>
        <taxon>Vibrionales</taxon>
        <taxon>Vibrionaceae</taxon>
        <taxon>Enterovibrio</taxon>
    </lineage>
</organism>
<keyword evidence="4 8" id="KW-0808">Transferase</keyword>
<dbReference type="EMBL" id="JAJUBB010000001">
    <property type="protein sequence ID" value="MDD1779608.1"/>
    <property type="molecule type" value="Genomic_DNA"/>
</dbReference>
<name>A0ABT5QF55_9GAMM</name>
<evidence type="ECO:0000256" key="3">
    <source>
        <dbReference type="ARBA" id="ARBA00022603"/>
    </source>
</evidence>
<dbReference type="SUPFAM" id="SSF53155">
    <property type="entry name" value="Methylated DNA-protein cysteine methyltransferase domain"/>
    <property type="match status" value="1"/>
</dbReference>
<dbReference type="Proteomes" id="UP001149821">
    <property type="component" value="Unassembled WGS sequence"/>
</dbReference>
<dbReference type="InterPro" id="IPR036631">
    <property type="entry name" value="MGMT_N_sf"/>
</dbReference>
<dbReference type="InterPro" id="IPR036388">
    <property type="entry name" value="WH-like_DNA-bd_sf"/>
</dbReference>
<dbReference type="RefSeq" id="WP_274139392.1">
    <property type="nucleotide sequence ID" value="NZ_JAJUBB010000001.1"/>
</dbReference>
<dbReference type="Gene3D" id="3.30.160.70">
    <property type="entry name" value="Methylated DNA-protein cysteine methyltransferase domain"/>
    <property type="match status" value="1"/>
</dbReference>
<evidence type="ECO:0000256" key="1">
    <source>
        <dbReference type="ARBA" id="ARBA00001286"/>
    </source>
</evidence>
<evidence type="ECO:0000256" key="8">
    <source>
        <dbReference type="HAMAP-Rule" id="MF_00772"/>
    </source>
</evidence>
<comment type="miscellaneous">
    <text evidence="8">This enzyme catalyzes only one turnover and therefore is not strictly catalytic. According to one definition, an enzyme is a biocatalyst that acts repeatedly and over many reaction cycles.</text>
</comment>
<comment type="function">
    <text evidence="8">Involved in the cellular defense against the biological effects of O6-methylguanine (O6-MeG) and O4-methylthymine (O4-MeT) in DNA. Repairs the methylated nucleobase in DNA by stoichiometrically transferring the methyl group to a cysteine residue in the enzyme. This is a suicide reaction: the enzyme is irreversibly inactivated.</text>
</comment>
<dbReference type="InterPro" id="IPR023546">
    <property type="entry name" value="MGMT"/>
</dbReference>
<evidence type="ECO:0000259" key="10">
    <source>
        <dbReference type="Pfam" id="PF02870"/>
    </source>
</evidence>
<dbReference type="SUPFAM" id="SSF46767">
    <property type="entry name" value="Methylated DNA-protein cysteine methyltransferase, C-terminal domain"/>
    <property type="match status" value="1"/>
</dbReference>
<reference evidence="11" key="1">
    <citation type="submission" date="2021-12" db="EMBL/GenBank/DDBJ databases">
        <title>Enterovibrio ZSDZ35 sp. nov. and Enterovibrio ZSDZ42 sp. nov., isolated from coastal seawater in Qingdao.</title>
        <authorList>
            <person name="Zhang P."/>
        </authorList>
    </citation>
    <scope>NUCLEOTIDE SEQUENCE</scope>
    <source>
        <strain evidence="11">ZSDZ35</strain>
    </source>
</reference>
<evidence type="ECO:0000256" key="7">
    <source>
        <dbReference type="ARBA" id="ARBA00049348"/>
    </source>
</evidence>
<dbReference type="Pfam" id="PF01035">
    <property type="entry name" value="DNA_binding_1"/>
    <property type="match status" value="1"/>
</dbReference>
<comment type="subcellular location">
    <subcellularLocation>
        <location evidence="8">Cytoplasm</location>
    </subcellularLocation>
</comment>
<comment type="similarity">
    <text evidence="8">Belongs to the MGMT family.</text>
</comment>
<keyword evidence="5 8" id="KW-0227">DNA damage</keyword>
<feature type="domain" description="Methylguanine DNA methyltransferase ribonuclease-like" evidence="10">
    <location>
        <begin position="4"/>
        <end position="73"/>
    </location>
</feature>
<feature type="domain" description="Methylated-DNA-[protein]-cysteine S-methyltransferase DNA binding" evidence="9">
    <location>
        <begin position="77"/>
        <end position="156"/>
    </location>
</feature>
<evidence type="ECO:0000256" key="5">
    <source>
        <dbReference type="ARBA" id="ARBA00022763"/>
    </source>
</evidence>
<evidence type="ECO:0000256" key="4">
    <source>
        <dbReference type="ARBA" id="ARBA00022679"/>
    </source>
</evidence>
<dbReference type="InterPro" id="IPR001497">
    <property type="entry name" value="MethylDNA_cys_MeTrfase_AS"/>
</dbReference>
<dbReference type="EC" id="2.1.1.63" evidence="8"/>
<dbReference type="Gene3D" id="1.10.10.10">
    <property type="entry name" value="Winged helix-like DNA-binding domain superfamily/Winged helix DNA-binding domain"/>
    <property type="match status" value="1"/>
</dbReference>
<comment type="catalytic activity">
    <reaction evidence="7 8">
        <text>a 6-O-methyl-2'-deoxyguanosine in DNA + L-cysteinyl-[protein] = S-methyl-L-cysteinyl-[protein] + a 2'-deoxyguanosine in DNA</text>
        <dbReference type="Rhea" id="RHEA:24000"/>
        <dbReference type="Rhea" id="RHEA-COMP:10131"/>
        <dbReference type="Rhea" id="RHEA-COMP:10132"/>
        <dbReference type="Rhea" id="RHEA-COMP:11367"/>
        <dbReference type="Rhea" id="RHEA-COMP:11368"/>
        <dbReference type="ChEBI" id="CHEBI:29950"/>
        <dbReference type="ChEBI" id="CHEBI:82612"/>
        <dbReference type="ChEBI" id="CHEBI:85445"/>
        <dbReference type="ChEBI" id="CHEBI:85448"/>
        <dbReference type="EC" id="2.1.1.63"/>
    </reaction>
</comment>
<dbReference type="GO" id="GO:0003908">
    <property type="term" value="F:methylated-DNA-[protein]-cysteine S-methyltransferase activity"/>
    <property type="evidence" value="ECO:0007669"/>
    <property type="project" value="UniProtKB-EC"/>
</dbReference>
<evidence type="ECO:0000256" key="2">
    <source>
        <dbReference type="ARBA" id="ARBA00022490"/>
    </source>
</evidence>
<dbReference type="CDD" id="cd06445">
    <property type="entry name" value="ATase"/>
    <property type="match status" value="1"/>
</dbReference>
<evidence type="ECO:0000256" key="6">
    <source>
        <dbReference type="ARBA" id="ARBA00023204"/>
    </source>
</evidence>
<comment type="caution">
    <text evidence="11">The sequence shown here is derived from an EMBL/GenBank/DDBJ whole genome shotgun (WGS) entry which is preliminary data.</text>
</comment>
<protein>
    <recommendedName>
        <fullName evidence="8">Methylated-DNA--protein-cysteine methyltransferase</fullName>
        <ecNumber evidence="8">2.1.1.63</ecNumber>
    </recommendedName>
    <alternativeName>
        <fullName evidence="8">6-O-methylguanine-DNA methyltransferase</fullName>
        <shortName evidence="8">MGMT</shortName>
    </alternativeName>
    <alternativeName>
        <fullName evidence="8">O-6-methylguanine-DNA-alkyltransferase</fullName>
    </alternativeName>
</protein>
<keyword evidence="12" id="KW-1185">Reference proteome</keyword>
<keyword evidence="6 8" id="KW-0234">DNA repair</keyword>
<evidence type="ECO:0000313" key="12">
    <source>
        <dbReference type="Proteomes" id="UP001149821"/>
    </source>
</evidence>
<dbReference type="Pfam" id="PF02870">
    <property type="entry name" value="Methyltransf_1N"/>
    <property type="match status" value="1"/>
</dbReference>
<dbReference type="NCBIfam" id="TIGR00589">
    <property type="entry name" value="ogt"/>
    <property type="match status" value="1"/>
</dbReference>
<dbReference type="PANTHER" id="PTHR10815">
    <property type="entry name" value="METHYLATED-DNA--PROTEIN-CYSTEINE METHYLTRANSFERASE"/>
    <property type="match status" value="1"/>
</dbReference>
<dbReference type="PROSITE" id="PS00374">
    <property type="entry name" value="MGMT"/>
    <property type="match status" value="1"/>
</dbReference>
<evidence type="ECO:0000313" key="11">
    <source>
        <dbReference type="EMBL" id="MDD1779608.1"/>
    </source>
</evidence>
<comment type="catalytic activity">
    <reaction evidence="1 8">
        <text>a 4-O-methyl-thymidine in DNA + L-cysteinyl-[protein] = a thymidine in DNA + S-methyl-L-cysteinyl-[protein]</text>
        <dbReference type="Rhea" id="RHEA:53428"/>
        <dbReference type="Rhea" id="RHEA-COMP:10131"/>
        <dbReference type="Rhea" id="RHEA-COMP:10132"/>
        <dbReference type="Rhea" id="RHEA-COMP:13555"/>
        <dbReference type="Rhea" id="RHEA-COMP:13556"/>
        <dbReference type="ChEBI" id="CHEBI:29950"/>
        <dbReference type="ChEBI" id="CHEBI:82612"/>
        <dbReference type="ChEBI" id="CHEBI:137386"/>
        <dbReference type="ChEBI" id="CHEBI:137387"/>
        <dbReference type="EC" id="2.1.1.63"/>
    </reaction>
</comment>
<feature type="active site" description="Nucleophile; methyl group acceptor" evidence="8">
    <location>
        <position position="128"/>
    </location>
</feature>
<dbReference type="HAMAP" id="MF_00772">
    <property type="entry name" value="OGT"/>
    <property type="match status" value="1"/>
</dbReference>
<evidence type="ECO:0000259" key="9">
    <source>
        <dbReference type="Pfam" id="PF01035"/>
    </source>
</evidence>
<sequence>MAKYHCTYSSPLGTITLTASDKGLTSLSLPDFKYDVPVTEAHVHDKSKFNDVTAQLDRYFSGENIAFNVPLDFQGTAFQQAVWTLLQRIPVGETRSYGELAHLLDKPNASRAVGAANGQNPIAIIVPCHRVIGKSGKLTGYAGGLDAKAWLLKHEQAIASDNFQLAPTSTR</sequence>
<keyword evidence="2 8" id="KW-0963">Cytoplasm</keyword>